<dbReference type="InterPro" id="IPR008969">
    <property type="entry name" value="CarboxyPept-like_regulatory"/>
</dbReference>
<dbReference type="PROSITE" id="PS52016">
    <property type="entry name" value="TONB_DEPENDENT_REC_3"/>
    <property type="match status" value="1"/>
</dbReference>
<accession>A0A4Y8ACP1</accession>
<evidence type="ECO:0000313" key="12">
    <source>
        <dbReference type="Proteomes" id="UP000297248"/>
    </source>
</evidence>
<keyword evidence="3 7" id="KW-1134">Transmembrane beta strand</keyword>
<dbReference type="InterPro" id="IPR023996">
    <property type="entry name" value="TonB-dep_OMP_SusC/RagA"/>
</dbReference>
<keyword evidence="6 7" id="KW-0998">Cell outer membrane</keyword>
<dbReference type="Pfam" id="PF07715">
    <property type="entry name" value="Plug"/>
    <property type="match status" value="1"/>
</dbReference>
<dbReference type="Gene3D" id="2.60.40.1120">
    <property type="entry name" value="Carboxypeptidase-like, regulatory domain"/>
    <property type="match status" value="1"/>
</dbReference>
<dbReference type="Pfam" id="PF13715">
    <property type="entry name" value="CarbopepD_reg_2"/>
    <property type="match status" value="1"/>
</dbReference>
<dbReference type="InterPro" id="IPR039426">
    <property type="entry name" value="TonB-dep_rcpt-like"/>
</dbReference>
<evidence type="ECO:0000313" key="13">
    <source>
        <dbReference type="Proteomes" id="UP000583101"/>
    </source>
</evidence>
<evidence type="ECO:0000256" key="4">
    <source>
        <dbReference type="ARBA" id="ARBA00022692"/>
    </source>
</evidence>
<evidence type="ECO:0000313" key="11">
    <source>
        <dbReference type="EMBL" id="TEW65716.1"/>
    </source>
</evidence>
<dbReference type="EMBL" id="JACIEG010000003">
    <property type="protein sequence ID" value="MBB3969509.1"/>
    <property type="molecule type" value="Genomic_DNA"/>
</dbReference>
<feature type="signal peptide" evidence="8">
    <location>
        <begin position="1"/>
        <end position="23"/>
    </location>
</feature>
<dbReference type="NCBIfam" id="TIGR04056">
    <property type="entry name" value="OMP_RagA_SusC"/>
    <property type="match status" value="1"/>
</dbReference>
<keyword evidence="4 7" id="KW-0812">Transmembrane</keyword>
<proteinExistence type="inferred from homology"/>
<evidence type="ECO:0000256" key="6">
    <source>
        <dbReference type="ARBA" id="ARBA00023237"/>
    </source>
</evidence>
<feature type="chain" id="PRO_5044616441" evidence="8">
    <location>
        <begin position="24"/>
        <end position="1062"/>
    </location>
</feature>
<organism evidence="11 12">
    <name type="scientific">Mucilaginibacter phyllosphaerae</name>
    <dbReference type="NCBI Taxonomy" id="1812349"/>
    <lineage>
        <taxon>Bacteria</taxon>
        <taxon>Pseudomonadati</taxon>
        <taxon>Bacteroidota</taxon>
        <taxon>Sphingobacteriia</taxon>
        <taxon>Sphingobacteriales</taxon>
        <taxon>Sphingobacteriaceae</taxon>
        <taxon>Mucilaginibacter</taxon>
    </lineage>
</organism>
<evidence type="ECO:0000256" key="3">
    <source>
        <dbReference type="ARBA" id="ARBA00022452"/>
    </source>
</evidence>
<reference evidence="11 12" key="1">
    <citation type="journal article" date="2016" name="Int. J. Syst. Evol. Microbiol.">
        <title>Proposal of Mucilaginibacter phyllosphaerae sp. nov. isolated from the phyllosphere of Galium album.</title>
        <authorList>
            <person name="Aydogan E.L."/>
            <person name="Busse H.J."/>
            <person name="Moser G."/>
            <person name="Muller C."/>
            <person name="Kampfer P."/>
            <person name="Glaeser S.P."/>
        </authorList>
    </citation>
    <scope>NUCLEOTIDE SEQUENCE [LARGE SCALE GENOMIC DNA]</scope>
    <source>
        <strain evidence="11 12">PP-F2FG21</strain>
    </source>
</reference>
<dbReference type="OrthoDB" id="9768177at2"/>
<evidence type="ECO:0000313" key="10">
    <source>
        <dbReference type="EMBL" id="MBB3969509.1"/>
    </source>
</evidence>
<gene>
    <name evidence="11" type="ORF">E2R65_11255</name>
    <name evidence="10" type="ORF">GGR35_002112</name>
</gene>
<dbReference type="SUPFAM" id="SSF49464">
    <property type="entry name" value="Carboxypeptidase regulatory domain-like"/>
    <property type="match status" value="1"/>
</dbReference>
<evidence type="ECO:0000256" key="8">
    <source>
        <dbReference type="SAM" id="SignalP"/>
    </source>
</evidence>
<dbReference type="InterPro" id="IPR012910">
    <property type="entry name" value="Plug_dom"/>
</dbReference>
<evidence type="ECO:0000256" key="2">
    <source>
        <dbReference type="ARBA" id="ARBA00022448"/>
    </source>
</evidence>
<dbReference type="GO" id="GO:0009279">
    <property type="term" value="C:cell outer membrane"/>
    <property type="evidence" value="ECO:0007669"/>
    <property type="project" value="UniProtKB-SubCell"/>
</dbReference>
<evidence type="ECO:0000256" key="7">
    <source>
        <dbReference type="PROSITE-ProRule" id="PRU01360"/>
    </source>
</evidence>
<dbReference type="AlphaFoldDB" id="A0A4Y8ACP1"/>
<keyword evidence="2 7" id="KW-0813">Transport</keyword>
<dbReference type="InterPro" id="IPR036942">
    <property type="entry name" value="Beta-barrel_TonB_sf"/>
</dbReference>
<sequence length="1062" mass="116405">MRKLILYLVLSCILYTLPHLSYAQTPIRVAQGQVNDAEGKSVAGATISEKGVPANGTITNADGHFELKLKGQLNTLVISLLGYKRVEVKATEKSTTYTLQIDEHSLNDVVIVGYQSQNRREVTASVSSLKGKDIANIPAASFDQMLQGRLPGVSVLSSTGEVGAKANIVIRGSTNVDFGNANGGNSGPLYIIDGIIFDVNAIGTAYGNNNPLALINPADIESIDVLKDASAAAIYGARGGNGVIIVKTKQAKRGRPQISLSAFAGVTTSPNLIKVTTGAAERALKLKLLYNQLGYNNIQTGVIPRQLTDSLNPAFNNDVDWQGLLIRKTTLVNSQSAAIAGFAGTTSYRLSVNHYNEQGVLNGYGLDKVTPHLNLNIQPFKKMSLAVDLLMSSQTQSHGVGGAGANLFTAWNFPSSFLQLSPEQVAVYSGKKSYYDDNRTLTLVGSVNLTDTLSKNLTFNSTYGATNYIDKYDYFSPQLLNGTLNTAYSNVSSSPSWSFENFLQYNKDFGKHRFIFAAGGSLYSYENNYNYSSAAGINISGIYTVQSVPPGINLNTNTSYLRKTTQSYYGRINYDYAGKYLFTASFRRDATSIYSPEYRWGTFPAMAAGWIASDESFFAPLKNVVNFLKFRASYGIVGKDPGQWYSKYQTLTNDASGFASTNGTINPNGYLGGTPTTYNGTTVVSPFPYYNYFLSSGVQSSNSVRWEKDAQIDFGGDIELFNSRVNITVDWYRKDAKDVFFYNVPAQATSGYKFYSGNYVDIRNQGFEFAANVNVLGPKSPFKWNFNFNVSINQNMVTKLPNNNRDFLFGDSWFYKTLTLGEPLFSYRVFHTNGVYATNADVPTDPTTGKKQTYYGVPLQAGDPKYVDVNGDYNITNDDKYIAGNPNPKYTGGFGSTFNYKRVTLSFFASFVAGRKILNGSLSDALNGTRNIGGWGTIGGVATYTNTLNQFWQLPGDKSTYARLVYPNGSQTDPWNIGTDYFIRDGSFIKLRNVSLGYDLPDKWIRSLGLKRVNVYVLGDNLAIWKKAKDIADPELVDPTTGSSNVIYPTAAKYTLGFNIDL</sequence>
<feature type="domain" description="TonB-dependent receptor plug" evidence="9">
    <location>
        <begin position="119"/>
        <end position="243"/>
    </location>
</feature>
<protein>
    <submittedName>
        <fullName evidence="11">SusC/RagA family TonB-linked outer membrane protein</fullName>
    </submittedName>
    <submittedName>
        <fullName evidence="10">TonB-linked SusC/RagA family outer membrane protein</fullName>
    </submittedName>
</protein>
<reference evidence="11" key="2">
    <citation type="submission" date="2019-03" db="EMBL/GenBank/DDBJ databases">
        <authorList>
            <person name="Yan Y.-Q."/>
            <person name="Du Z.-J."/>
        </authorList>
    </citation>
    <scope>NUCLEOTIDE SEQUENCE</scope>
    <source>
        <strain evidence="11">PP-F2FG21</strain>
    </source>
</reference>
<dbReference type="Gene3D" id="2.170.130.10">
    <property type="entry name" value="TonB-dependent receptor, plug domain"/>
    <property type="match status" value="1"/>
</dbReference>
<name>A0A4Y8ACP1_9SPHI</name>
<evidence type="ECO:0000259" key="9">
    <source>
        <dbReference type="Pfam" id="PF07715"/>
    </source>
</evidence>
<keyword evidence="8" id="KW-0732">Signal</keyword>
<dbReference type="RefSeq" id="WP_134336585.1">
    <property type="nucleotide sequence ID" value="NZ_BMCZ01000002.1"/>
</dbReference>
<dbReference type="InterPro" id="IPR037066">
    <property type="entry name" value="Plug_dom_sf"/>
</dbReference>
<dbReference type="NCBIfam" id="TIGR04057">
    <property type="entry name" value="SusC_RagA_signa"/>
    <property type="match status" value="1"/>
</dbReference>
<comment type="subcellular location">
    <subcellularLocation>
        <location evidence="1 7">Cell outer membrane</location>
        <topology evidence="1 7">Multi-pass membrane protein</topology>
    </subcellularLocation>
</comment>
<reference evidence="10 13" key="3">
    <citation type="submission" date="2020-08" db="EMBL/GenBank/DDBJ databases">
        <title>Genomic Encyclopedia of Type Strains, Phase IV (KMG-IV): sequencing the most valuable type-strain genomes for metagenomic binning, comparative biology and taxonomic classification.</title>
        <authorList>
            <person name="Goeker M."/>
        </authorList>
    </citation>
    <scope>NUCLEOTIDE SEQUENCE [LARGE SCALE GENOMIC DNA]</scope>
    <source>
        <strain evidence="10 13">DSM 100995</strain>
    </source>
</reference>
<dbReference type="Proteomes" id="UP000297248">
    <property type="component" value="Unassembled WGS sequence"/>
</dbReference>
<dbReference type="InterPro" id="IPR023997">
    <property type="entry name" value="TonB-dep_OMP_SusC/RagA_CS"/>
</dbReference>
<evidence type="ECO:0000256" key="5">
    <source>
        <dbReference type="ARBA" id="ARBA00023136"/>
    </source>
</evidence>
<dbReference type="Gene3D" id="2.40.170.20">
    <property type="entry name" value="TonB-dependent receptor, beta-barrel domain"/>
    <property type="match status" value="1"/>
</dbReference>
<keyword evidence="5 7" id="KW-0472">Membrane</keyword>
<keyword evidence="13" id="KW-1185">Reference proteome</keyword>
<dbReference type="EMBL" id="SNQG01000004">
    <property type="protein sequence ID" value="TEW65716.1"/>
    <property type="molecule type" value="Genomic_DNA"/>
</dbReference>
<comment type="similarity">
    <text evidence="7">Belongs to the TonB-dependent receptor family.</text>
</comment>
<comment type="caution">
    <text evidence="11">The sequence shown here is derived from an EMBL/GenBank/DDBJ whole genome shotgun (WGS) entry which is preliminary data.</text>
</comment>
<evidence type="ECO:0000256" key="1">
    <source>
        <dbReference type="ARBA" id="ARBA00004571"/>
    </source>
</evidence>
<dbReference type="Proteomes" id="UP000583101">
    <property type="component" value="Unassembled WGS sequence"/>
</dbReference>
<dbReference type="SUPFAM" id="SSF56935">
    <property type="entry name" value="Porins"/>
    <property type="match status" value="1"/>
</dbReference>